<keyword evidence="8" id="KW-1185">Reference proteome</keyword>
<dbReference type="AlphaFoldDB" id="A0AAN9KP23"/>
<comment type="similarity">
    <text evidence="2 6">Belongs to the plant self-incompatibility (S1) protein family.</text>
</comment>
<accession>A0AAN9KP23</accession>
<dbReference type="GO" id="GO:0060320">
    <property type="term" value="P:rejection of self pollen"/>
    <property type="evidence" value="ECO:0007669"/>
    <property type="project" value="UniProtKB-KW"/>
</dbReference>
<evidence type="ECO:0000313" key="7">
    <source>
        <dbReference type="EMBL" id="KAK7320849.1"/>
    </source>
</evidence>
<proteinExistence type="inferred from homology"/>
<evidence type="ECO:0000256" key="1">
    <source>
        <dbReference type="ARBA" id="ARBA00004613"/>
    </source>
</evidence>
<evidence type="ECO:0000256" key="6">
    <source>
        <dbReference type="RuleBase" id="RU367044"/>
    </source>
</evidence>
<reference evidence="7 8" key="1">
    <citation type="submission" date="2024-01" db="EMBL/GenBank/DDBJ databases">
        <title>The genomes of 5 underutilized Papilionoideae crops provide insights into root nodulation and disease resistanc.</title>
        <authorList>
            <person name="Jiang F."/>
        </authorList>
    </citation>
    <scope>NUCLEOTIDE SEQUENCE [LARGE SCALE GENOMIC DNA]</scope>
    <source>
        <strain evidence="7">LVBAO_FW01</strain>
        <tissue evidence="7">Leaves</tissue>
    </source>
</reference>
<keyword evidence="4 6" id="KW-0964">Secreted</keyword>
<protein>
    <recommendedName>
        <fullName evidence="6">S-protein homolog</fullName>
    </recommendedName>
</protein>
<evidence type="ECO:0000313" key="8">
    <source>
        <dbReference type="Proteomes" id="UP001367508"/>
    </source>
</evidence>
<feature type="signal peptide" evidence="6">
    <location>
        <begin position="1"/>
        <end position="28"/>
    </location>
</feature>
<dbReference type="Pfam" id="PF05938">
    <property type="entry name" value="Self-incomp_S1"/>
    <property type="match status" value="1"/>
</dbReference>
<organism evidence="7 8">
    <name type="scientific">Canavalia gladiata</name>
    <name type="common">Sword bean</name>
    <name type="synonym">Dolichos gladiatus</name>
    <dbReference type="NCBI Taxonomy" id="3824"/>
    <lineage>
        <taxon>Eukaryota</taxon>
        <taxon>Viridiplantae</taxon>
        <taxon>Streptophyta</taxon>
        <taxon>Embryophyta</taxon>
        <taxon>Tracheophyta</taxon>
        <taxon>Spermatophyta</taxon>
        <taxon>Magnoliopsida</taxon>
        <taxon>eudicotyledons</taxon>
        <taxon>Gunneridae</taxon>
        <taxon>Pentapetalae</taxon>
        <taxon>rosids</taxon>
        <taxon>fabids</taxon>
        <taxon>Fabales</taxon>
        <taxon>Fabaceae</taxon>
        <taxon>Papilionoideae</taxon>
        <taxon>50 kb inversion clade</taxon>
        <taxon>NPAAA clade</taxon>
        <taxon>indigoferoid/millettioid clade</taxon>
        <taxon>Phaseoleae</taxon>
        <taxon>Canavalia</taxon>
    </lineage>
</organism>
<dbReference type="EMBL" id="JAYMYQ010000007">
    <property type="protein sequence ID" value="KAK7320849.1"/>
    <property type="molecule type" value="Genomic_DNA"/>
</dbReference>
<dbReference type="GO" id="GO:0005576">
    <property type="term" value="C:extracellular region"/>
    <property type="evidence" value="ECO:0007669"/>
    <property type="project" value="UniProtKB-SubCell"/>
</dbReference>
<evidence type="ECO:0000256" key="2">
    <source>
        <dbReference type="ARBA" id="ARBA00005581"/>
    </source>
</evidence>
<evidence type="ECO:0000256" key="5">
    <source>
        <dbReference type="ARBA" id="ARBA00022729"/>
    </source>
</evidence>
<comment type="caution">
    <text evidence="7">The sequence shown here is derived from an EMBL/GenBank/DDBJ whole genome shotgun (WGS) entry which is preliminary data.</text>
</comment>
<dbReference type="InterPro" id="IPR010264">
    <property type="entry name" value="Self-incomp_S1"/>
</dbReference>
<evidence type="ECO:0000256" key="4">
    <source>
        <dbReference type="ARBA" id="ARBA00022525"/>
    </source>
</evidence>
<name>A0AAN9KP23_CANGL</name>
<keyword evidence="3 6" id="KW-0713">Self-incompatibility</keyword>
<comment type="subcellular location">
    <subcellularLocation>
        <location evidence="1 6">Secreted</location>
    </subcellularLocation>
</comment>
<keyword evidence="5 6" id="KW-0732">Signal</keyword>
<dbReference type="PANTHER" id="PTHR31232">
    <property type="match status" value="1"/>
</dbReference>
<evidence type="ECO:0000256" key="3">
    <source>
        <dbReference type="ARBA" id="ARBA00022471"/>
    </source>
</evidence>
<feature type="chain" id="PRO_5042668374" description="S-protein homolog" evidence="6">
    <location>
        <begin position="29"/>
        <end position="156"/>
    </location>
</feature>
<sequence>MNSVSKTMLSFTMILTIFLALKFKGGDSAFFFSKVTITIINKLNEMQLGFHCKDKHHDLGVQYLLVGANYSFKILPDEFMKSTLYFCNFGWITGQHRFDIYIQDRDEATCDEVCSWEILETGPCKIKSTSRECFKWDDVPLGDNEFGQKINTTFGL</sequence>
<dbReference type="Proteomes" id="UP001367508">
    <property type="component" value="Unassembled WGS sequence"/>
</dbReference>
<dbReference type="PANTHER" id="PTHR31232:SF43">
    <property type="entry name" value="S-PROTEIN HOMOLOG 29-RELATED"/>
    <property type="match status" value="1"/>
</dbReference>
<gene>
    <name evidence="7" type="ORF">VNO77_30702</name>
</gene>